<name>A0A3E2H228_SCYLI</name>
<feature type="transmembrane region" description="Helical" evidence="6">
    <location>
        <begin position="217"/>
        <end position="239"/>
    </location>
</feature>
<keyword evidence="4 6" id="KW-1133">Transmembrane helix</keyword>
<feature type="region of interest" description="Disordered" evidence="7">
    <location>
        <begin position="1"/>
        <end position="24"/>
    </location>
</feature>
<feature type="transmembrane region" description="Helical" evidence="6">
    <location>
        <begin position="129"/>
        <end position="147"/>
    </location>
</feature>
<reference evidence="9 10" key="1">
    <citation type="submission" date="2018-05" db="EMBL/GenBank/DDBJ databases">
        <title>Draft genome sequence of Scytalidium lignicola DSM 105466, a ubiquitous saprotrophic fungus.</title>
        <authorList>
            <person name="Buettner E."/>
            <person name="Gebauer A.M."/>
            <person name="Hofrichter M."/>
            <person name="Liers C."/>
            <person name="Kellner H."/>
        </authorList>
    </citation>
    <scope>NUCLEOTIDE SEQUENCE [LARGE SCALE GENOMIC DNA]</scope>
    <source>
        <strain evidence="9 10">DSM 105466</strain>
    </source>
</reference>
<feature type="compositionally biased region" description="Acidic residues" evidence="7">
    <location>
        <begin position="393"/>
        <end position="403"/>
    </location>
</feature>
<sequence>MSDLHATANSTAPPQTHYSNTSEIHSSLQSAPATVYNSEVRLVLLALPPSLLSFKLQAPSSTAPFPEISLINVGYYAAAMATIQDSNGSTGLNGTLPKVRRSPSPAAPQQFTHYHSYFTSLLSWDNPRASGIAFASTVLFILAVRYLDILRYAFKLTWMTLGVTVLAEIVGQTLISQGLTSQFRPKKYYTFPKETLDSLVGDVQELINFFIIEAQRIIFAENVYVSGAAFLASFISYFLVKIVPYWGLALIGSSVLFLAPLIYKSNKEVIDLYLRQATDAVNEQAEHVKQAAAHHAAQATDATKHMVSEYSAKAQEMISRGRSVSPIALTKPQMAKTPTKSESGAIPSVHVSEPDSKSENLPSATAYKADDFPLAPTADIKNIHTSEGTENSSEADEEPPITL</sequence>
<accession>A0A3E2H228</accession>
<evidence type="ECO:0000256" key="7">
    <source>
        <dbReference type="SAM" id="MobiDB-lite"/>
    </source>
</evidence>
<evidence type="ECO:0000256" key="3">
    <source>
        <dbReference type="ARBA" id="ARBA00022824"/>
    </source>
</evidence>
<evidence type="ECO:0000313" key="10">
    <source>
        <dbReference type="Proteomes" id="UP000258309"/>
    </source>
</evidence>
<comment type="caution">
    <text evidence="9">The sequence shown here is derived from an EMBL/GenBank/DDBJ whole genome shotgun (WGS) entry which is preliminary data.</text>
</comment>
<dbReference type="PROSITE" id="PS50845">
    <property type="entry name" value="RETICULON"/>
    <property type="match status" value="1"/>
</dbReference>
<keyword evidence="5 6" id="KW-0472">Membrane</keyword>
<evidence type="ECO:0000256" key="6">
    <source>
        <dbReference type="RuleBase" id="RU363132"/>
    </source>
</evidence>
<evidence type="ECO:0000256" key="1">
    <source>
        <dbReference type="ARBA" id="ARBA00004477"/>
    </source>
</evidence>
<dbReference type="STRING" id="5539.A0A3E2H228"/>
<evidence type="ECO:0000259" key="8">
    <source>
        <dbReference type="PROSITE" id="PS50845"/>
    </source>
</evidence>
<keyword evidence="10" id="KW-1185">Reference proteome</keyword>
<evidence type="ECO:0000256" key="2">
    <source>
        <dbReference type="ARBA" id="ARBA00022692"/>
    </source>
</evidence>
<dbReference type="EMBL" id="NCSJ02000227">
    <property type="protein sequence ID" value="RFU27033.1"/>
    <property type="molecule type" value="Genomic_DNA"/>
</dbReference>
<feature type="compositionally biased region" description="Polar residues" evidence="7">
    <location>
        <begin position="7"/>
        <end position="24"/>
    </location>
</feature>
<gene>
    <name evidence="9" type="ORF">B7463_g9293</name>
</gene>
<feature type="domain" description="Reticulon" evidence="8">
    <location>
        <begin position="118"/>
        <end position="315"/>
    </location>
</feature>
<keyword evidence="2 6" id="KW-0812">Transmembrane</keyword>
<dbReference type="Pfam" id="PF02453">
    <property type="entry name" value="Reticulon"/>
    <property type="match status" value="1"/>
</dbReference>
<evidence type="ECO:0000313" key="9">
    <source>
        <dbReference type="EMBL" id="RFU27033.1"/>
    </source>
</evidence>
<organism evidence="9 10">
    <name type="scientific">Scytalidium lignicola</name>
    <name type="common">Hyphomycete</name>
    <dbReference type="NCBI Taxonomy" id="5539"/>
    <lineage>
        <taxon>Eukaryota</taxon>
        <taxon>Fungi</taxon>
        <taxon>Dikarya</taxon>
        <taxon>Ascomycota</taxon>
        <taxon>Pezizomycotina</taxon>
        <taxon>Leotiomycetes</taxon>
        <taxon>Leotiomycetes incertae sedis</taxon>
        <taxon>Scytalidium</taxon>
    </lineage>
</organism>
<dbReference type="OrthoDB" id="567788at2759"/>
<dbReference type="OMA" id="ATHEAHP"/>
<evidence type="ECO:0000256" key="5">
    <source>
        <dbReference type="ARBA" id="ARBA00023136"/>
    </source>
</evidence>
<feature type="non-terminal residue" evidence="9">
    <location>
        <position position="403"/>
    </location>
</feature>
<feature type="region of interest" description="Disordered" evidence="7">
    <location>
        <begin position="328"/>
        <end position="403"/>
    </location>
</feature>
<feature type="non-terminal residue" evidence="9">
    <location>
        <position position="1"/>
    </location>
</feature>
<dbReference type="GO" id="GO:0005789">
    <property type="term" value="C:endoplasmic reticulum membrane"/>
    <property type="evidence" value="ECO:0007669"/>
    <property type="project" value="UniProtKB-SubCell"/>
</dbReference>
<feature type="compositionally biased region" description="Polar residues" evidence="7">
    <location>
        <begin position="383"/>
        <end position="392"/>
    </location>
</feature>
<dbReference type="InterPro" id="IPR003388">
    <property type="entry name" value="Reticulon"/>
</dbReference>
<keyword evidence="3 6" id="KW-0256">Endoplasmic reticulum</keyword>
<feature type="transmembrane region" description="Helical" evidence="6">
    <location>
        <begin position="245"/>
        <end position="263"/>
    </location>
</feature>
<dbReference type="AlphaFoldDB" id="A0A3E2H228"/>
<protein>
    <recommendedName>
        <fullName evidence="6">Reticulon-like protein</fullName>
    </recommendedName>
</protein>
<evidence type="ECO:0000256" key="4">
    <source>
        <dbReference type="ARBA" id="ARBA00022989"/>
    </source>
</evidence>
<proteinExistence type="predicted"/>
<dbReference type="Proteomes" id="UP000258309">
    <property type="component" value="Unassembled WGS sequence"/>
</dbReference>
<comment type="subcellular location">
    <subcellularLocation>
        <location evidence="1 6">Endoplasmic reticulum membrane</location>
        <topology evidence="1 6">Multi-pass membrane protein</topology>
    </subcellularLocation>
</comment>